<dbReference type="PROSITE" id="PS00737">
    <property type="entry name" value="THIOLASE_2"/>
    <property type="match status" value="1"/>
</dbReference>
<organism evidence="8 9">
    <name type="scientific">Pirellula staleyi (strain ATCC 27377 / DSM 6068 / ICPB 4128)</name>
    <name type="common">Pirella staleyi</name>
    <dbReference type="NCBI Taxonomy" id="530564"/>
    <lineage>
        <taxon>Bacteria</taxon>
        <taxon>Pseudomonadati</taxon>
        <taxon>Planctomycetota</taxon>
        <taxon>Planctomycetia</taxon>
        <taxon>Pirellulales</taxon>
        <taxon>Pirellulaceae</taxon>
        <taxon>Pirellula</taxon>
    </lineage>
</organism>
<keyword evidence="3 5" id="KW-0012">Acyltransferase</keyword>
<name>D2R4Q1_PIRSD</name>
<dbReference type="CDD" id="cd00751">
    <property type="entry name" value="thiolase"/>
    <property type="match status" value="1"/>
</dbReference>
<evidence type="ECO:0000256" key="1">
    <source>
        <dbReference type="ARBA" id="ARBA00010982"/>
    </source>
</evidence>
<proteinExistence type="inferred from homology"/>
<dbReference type="PIRSF" id="PIRSF000429">
    <property type="entry name" value="Ac-CoA_Ac_transf"/>
    <property type="match status" value="1"/>
</dbReference>
<evidence type="ECO:0000259" key="7">
    <source>
        <dbReference type="Pfam" id="PF02803"/>
    </source>
</evidence>
<dbReference type="PANTHER" id="PTHR18919:SF107">
    <property type="entry name" value="ACETYL-COA ACETYLTRANSFERASE, CYTOSOLIC"/>
    <property type="match status" value="1"/>
</dbReference>
<protein>
    <submittedName>
        <fullName evidence="8">Acetyl-CoA acetyltransferase</fullName>
        <ecNumber evidence="8">2.3.1.9</ecNumber>
    </submittedName>
</protein>
<keyword evidence="9" id="KW-1185">Reference proteome</keyword>
<dbReference type="EC" id="2.3.1.9" evidence="8"/>
<evidence type="ECO:0000313" key="9">
    <source>
        <dbReference type="Proteomes" id="UP000001887"/>
    </source>
</evidence>
<evidence type="ECO:0000313" key="8">
    <source>
        <dbReference type="EMBL" id="ADB17117.1"/>
    </source>
</evidence>
<dbReference type="InterPro" id="IPR020615">
    <property type="entry name" value="Thiolase_acyl_enz_int_AS"/>
</dbReference>
<dbReference type="AlphaFoldDB" id="D2R4Q1"/>
<dbReference type="PROSITE" id="PS00098">
    <property type="entry name" value="THIOLASE_1"/>
    <property type="match status" value="1"/>
</dbReference>
<dbReference type="Gene3D" id="3.40.47.10">
    <property type="match status" value="2"/>
</dbReference>
<dbReference type="Pfam" id="PF02803">
    <property type="entry name" value="Thiolase_C"/>
    <property type="match status" value="1"/>
</dbReference>
<evidence type="ECO:0000256" key="5">
    <source>
        <dbReference type="RuleBase" id="RU003557"/>
    </source>
</evidence>
<dbReference type="InterPro" id="IPR020617">
    <property type="entry name" value="Thiolase_C"/>
</dbReference>
<evidence type="ECO:0000256" key="4">
    <source>
        <dbReference type="PIRSR" id="PIRSR000429-1"/>
    </source>
</evidence>
<feature type="domain" description="Thiolase N-terminal" evidence="6">
    <location>
        <begin position="6"/>
        <end position="262"/>
    </location>
</feature>
<dbReference type="NCBIfam" id="TIGR01930">
    <property type="entry name" value="AcCoA-C-Actrans"/>
    <property type="match status" value="1"/>
</dbReference>
<dbReference type="InterPro" id="IPR016039">
    <property type="entry name" value="Thiolase-like"/>
</dbReference>
<dbReference type="InterPro" id="IPR020616">
    <property type="entry name" value="Thiolase_N"/>
</dbReference>
<sequence length="393" mass="40550">MSTPYLIAARRTPLGKLTGALASFSAQELASMAMLAAVADANIDPVLVEEVILGQVLQAGAGQAPARQALLLAGLPVATTSVTINRVCGSGLDAITQAARMIRAGDARVVVAGGMESMSRAPHLLTTGRTGVKFGDLTLLDALQHDGLTCATEKLSMGAIADRLATQHSIAREELDAFALESHHRAAKAQELALFQKEIVPISITAKSGTTTVDRDEGPRPGIIANDLARLRPAFDPAGTTTAGNASQISDGAAAVVVVSEEIASHATGALRAKIVATSSVSRAPRDLFEAPIDAVYQLLNRARWNSADVDLWEINEAFASQTIACMRGLSIKHDRLNVHGGAIALGHPIGCSGARVVVTLLHALAARGLSRGVATLCLGGGGAVAIAVELQP</sequence>
<dbReference type="STRING" id="530564.Psta_2448"/>
<dbReference type="SUPFAM" id="SSF53901">
    <property type="entry name" value="Thiolase-like"/>
    <property type="match status" value="2"/>
</dbReference>
<dbReference type="Pfam" id="PF00108">
    <property type="entry name" value="Thiolase_N"/>
    <property type="match status" value="1"/>
</dbReference>
<dbReference type="GO" id="GO:0003985">
    <property type="term" value="F:acetyl-CoA C-acetyltransferase activity"/>
    <property type="evidence" value="ECO:0007669"/>
    <property type="project" value="UniProtKB-EC"/>
</dbReference>
<dbReference type="Proteomes" id="UP000001887">
    <property type="component" value="Chromosome"/>
</dbReference>
<evidence type="ECO:0000259" key="6">
    <source>
        <dbReference type="Pfam" id="PF00108"/>
    </source>
</evidence>
<feature type="active site" description="Proton acceptor" evidence="4">
    <location>
        <position position="378"/>
    </location>
</feature>
<gene>
    <name evidence="8" type="ordered locus">Psta_2448</name>
</gene>
<dbReference type="PROSITE" id="PS00099">
    <property type="entry name" value="THIOLASE_3"/>
    <property type="match status" value="1"/>
</dbReference>
<dbReference type="KEGG" id="psl:Psta_2448"/>
<dbReference type="InterPro" id="IPR020610">
    <property type="entry name" value="Thiolase_AS"/>
</dbReference>
<dbReference type="PANTHER" id="PTHR18919">
    <property type="entry name" value="ACETYL-COA C-ACYLTRANSFERASE"/>
    <property type="match status" value="1"/>
</dbReference>
<accession>D2R4Q1</accession>
<dbReference type="eggNOG" id="COG0183">
    <property type="taxonomic scope" value="Bacteria"/>
</dbReference>
<comment type="similarity">
    <text evidence="1 5">Belongs to the thiolase-like superfamily. Thiolase family.</text>
</comment>
<dbReference type="EMBL" id="CP001848">
    <property type="protein sequence ID" value="ADB17117.1"/>
    <property type="molecule type" value="Genomic_DNA"/>
</dbReference>
<dbReference type="OrthoDB" id="9764892at2"/>
<reference evidence="8 9" key="1">
    <citation type="journal article" date="2009" name="Stand. Genomic Sci.">
        <title>Complete genome sequence of Pirellula staleyi type strain (ATCC 27377).</title>
        <authorList>
            <person name="Clum A."/>
            <person name="Tindall B.J."/>
            <person name="Sikorski J."/>
            <person name="Ivanova N."/>
            <person name="Mavrommatis K."/>
            <person name="Lucas S."/>
            <person name="Glavina del Rio T."/>
            <person name="Nolan M."/>
            <person name="Chen F."/>
            <person name="Tice H."/>
            <person name="Pitluck S."/>
            <person name="Cheng J.F."/>
            <person name="Chertkov O."/>
            <person name="Brettin T."/>
            <person name="Han C."/>
            <person name="Detter J.C."/>
            <person name="Kuske C."/>
            <person name="Bruce D."/>
            <person name="Goodwin L."/>
            <person name="Ovchinikova G."/>
            <person name="Pati A."/>
            <person name="Mikhailova N."/>
            <person name="Chen A."/>
            <person name="Palaniappan K."/>
            <person name="Land M."/>
            <person name="Hauser L."/>
            <person name="Chang Y.J."/>
            <person name="Jeffries C.D."/>
            <person name="Chain P."/>
            <person name="Rohde M."/>
            <person name="Goker M."/>
            <person name="Bristow J."/>
            <person name="Eisen J.A."/>
            <person name="Markowitz V."/>
            <person name="Hugenholtz P."/>
            <person name="Kyrpides N.C."/>
            <person name="Klenk H.P."/>
            <person name="Lapidus A."/>
        </authorList>
    </citation>
    <scope>NUCLEOTIDE SEQUENCE [LARGE SCALE GENOMIC DNA]</scope>
    <source>
        <strain evidence="9">ATCC 27377 / DSM 6068 / ICPB 4128</strain>
    </source>
</reference>
<evidence type="ECO:0000256" key="2">
    <source>
        <dbReference type="ARBA" id="ARBA00022679"/>
    </source>
</evidence>
<feature type="active site" description="Proton acceptor" evidence="4">
    <location>
        <position position="348"/>
    </location>
</feature>
<feature type="domain" description="Thiolase C-terminal" evidence="7">
    <location>
        <begin position="272"/>
        <end position="390"/>
    </location>
</feature>
<feature type="active site" description="Acyl-thioester intermediate" evidence="4">
    <location>
        <position position="88"/>
    </location>
</feature>
<keyword evidence="2 5" id="KW-0808">Transferase</keyword>
<dbReference type="InterPro" id="IPR002155">
    <property type="entry name" value="Thiolase"/>
</dbReference>
<evidence type="ECO:0000256" key="3">
    <source>
        <dbReference type="ARBA" id="ARBA00023315"/>
    </source>
</evidence>
<dbReference type="InterPro" id="IPR020613">
    <property type="entry name" value="Thiolase_CS"/>
</dbReference>
<dbReference type="HOGENOM" id="CLU_031026_0_0_0"/>